<gene>
    <name evidence="2" type="ORF">F900_02344</name>
</gene>
<feature type="non-terminal residue" evidence="2">
    <location>
        <position position="217"/>
    </location>
</feature>
<evidence type="ECO:0000313" key="2">
    <source>
        <dbReference type="EMBL" id="ENW99747.1"/>
    </source>
</evidence>
<sequence length="217" mass="23679">MTKVSLITKDSAGKFVEDSVLHIKTATTKTITLKSNTMLKLEIKPEDISSIAKEGNNAVIYLKDGTKVVLENFYIVDNPQIILQNGQQFWAAKLGQDTVSHTLVDYVELNNVPELLTASDSIPLWTWLVGGLAGATAVAVFAEKESKDTTPPIPGTLSFSHFIDTGHLSTDSLSQDKTFNLVLTGQESNTTITYLMSKDNGQTWIETTVNQTDLVDG</sequence>
<accession>N9LTU4</accession>
<dbReference type="Pfam" id="PF22783">
    <property type="entry name" value="BapA_N"/>
    <property type="match status" value="1"/>
</dbReference>
<dbReference type="STRING" id="1217705.F900_02344"/>
<comment type="caution">
    <text evidence="2">The sequence shown here is derived from an EMBL/GenBank/DDBJ whole genome shotgun (WGS) entry which is preliminary data.</text>
</comment>
<dbReference type="AlphaFoldDB" id="N9LTU4"/>
<protein>
    <recommendedName>
        <fullName evidence="1">Biofilm-associated protein BapA-like prefix-like domain-containing protein</fullName>
    </recommendedName>
</protein>
<evidence type="ECO:0000259" key="1">
    <source>
        <dbReference type="Pfam" id="PF22783"/>
    </source>
</evidence>
<proteinExistence type="predicted"/>
<dbReference type="Proteomes" id="UP000013248">
    <property type="component" value="Unassembled WGS sequence"/>
</dbReference>
<dbReference type="InterPro" id="IPR048051">
    <property type="entry name" value="BapA-like_prefix-like"/>
</dbReference>
<feature type="domain" description="Biofilm-associated protein BapA-like prefix-like" evidence="1">
    <location>
        <begin position="23"/>
        <end position="128"/>
    </location>
</feature>
<dbReference type="EMBL" id="APRP01000027">
    <property type="protein sequence ID" value="ENW99747.1"/>
    <property type="molecule type" value="Genomic_DNA"/>
</dbReference>
<reference evidence="2 3" key="1">
    <citation type="submission" date="2013-02" db="EMBL/GenBank/DDBJ databases">
        <title>The Genome Sequence of Acinetobacter sp. ANC 3862.</title>
        <authorList>
            <consortium name="The Broad Institute Genome Sequencing Platform"/>
            <consortium name="The Broad Institute Genome Sequencing Center for Infectious Disease"/>
            <person name="Cerqueira G."/>
            <person name="Feldgarden M."/>
            <person name="Courvalin P."/>
            <person name="Perichon B."/>
            <person name="Grillot-Courvalin C."/>
            <person name="Clermont D."/>
            <person name="Rocha E."/>
            <person name="Yoon E.-J."/>
            <person name="Nemec A."/>
            <person name="Walker B."/>
            <person name="Young S.K."/>
            <person name="Zeng Q."/>
            <person name="Gargeya S."/>
            <person name="Fitzgerald M."/>
            <person name="Haas B."/>
            <person name="Abouelleil A."/>
            <person name="Alvarado L."/>
            <person name="Arachchi H.M."/>
            <person name="Berlin A.M."/>
            <person name="Chapman S.B."/>
            <person name="Dewar J."/>
            <person name="Goldberg J."/>
            <person name="Griggs A."/>
            <person name="Gujja S."/>
            <person name="Hansen M."/>
            <person name="Howarth C."/>
            <person name="Imamovic A."/>
            <person name="Larimer J."/>
            <person name="McCowan C."/>
            <person name="Murphy C."/>
            <person name="Neiman D."/>
            <person name="Pearson M."/>
            <person name="Priest M."/>
            <person name="Roberts A."/>
            <person name="Saif S."/>
            <person name="Shea T."/>
            <person name="Sisk P."/>
            <person name="Sykes S."/>
            <person name="Wortman J."/>
            <person name="Nusbaum C."/>
            <person name="Birren B."/>
        </authorList>
    </citation>
    <scope>NUCLEOTIDE SEQUENCE [LARGE SCALE GENOMIC DNA]</scope>
    <source>
        <strain evidence="2 3">ANC 3862</strain>
    </source>
</reference>
<dbReference type="RefSeq" id="WP_005217762.1">
    <property type="nucleotide sequence ID" value="NZ_KB850089.1"/>
</dbReference>
<organism evidence="2 3">
    <name type="scientific">Acinetobacter modestus</name>
    <dbReference type="NCBI Taxonomy" id="1776740"/>
    <lineage>
        <taxon>Bacteria</taxon>
        <taxon>Pseudomonadati</taxon>
        <taxon>Pseudomonadota</taxon>
        <taxon>Gammaproteobacteria</taxon>
        <taxon>Moraxellales</taxon>
        <taxon>Moraxellaceae</taxon>
        <taxon>Acinetobacter</taxon>
    </lineage>
</organism>
<name>N9LTU4_9GAMM</name>
<dbReference type="HOGENOM" id="CLU_1247595_0_0_6"/>
<dbReference type="NCBIfam" id="NF033677">
    <property type="entry name" value="biofilm_BapA_N"/>
    <property type="match status" value="1"/>
</dbReference>
<dbReference type="eggNOG" id="COG2911">
    <property type="taxonomic scope" value="Bacteria"/>
</dbReference>
<evidence type="ECO:0000313" key="3">
    <source>
        <dbReference type="Proteomes" id="UP000013248"/>
    </source>
</evidence>